<dbReference type="EMBL" id="OY731402">
    <property type="protein sequence ID" value="CAJ1958367.1"/>
    <property type="molecule type" value="Genomic_DNA"/>
</dbReference>
<dbReference type="Proteomes" id="UP001189624">
    <property type="component" value="Chromosome 5"/>
</dbReference>
<evidence type="ECO:0000256" key="7">
    <source>
        <dbReference type="SAM" id="MobiDB-lite"/>
    </source>
</evidence>
<evidence type="ECO:0000256" key="6">
    <source>
        <dbReference type="SAM" id="Coils"/>
    </source>
</evidence>
<dbReference type="GO" id="GO:0009908">
    <property type="term" value="P:flower development"/>
    <property type="evidence" value="ECO:0007669"/>
    <property type="project" value="UniProtKB-KW"/>
</dbReference>
<keyword evidence="4 6" id="KW-0175">Coiled coil</keyword>
<dbReference type="AlphaFoldDB" id="A0AA86TAU4"/>
<evidence type="ECO:0000313" key="8">
    <source>
        <dbReference type="EMBL" id="CAJ1958367.1"/>
    </source>
</evidence>
<organism evidence="8 9">
    <name type="scientific">Sphenostylis stenocarpa</name>
    <dbReference type="NCBI Taxonomy" id="92480"/>
    <lineage>
        <taxon>Eukaryota</taxon>
        <taxon>Viridiplantae</taxon>
        <taxon>Streptophyta</taxon>
        <taxon>Embryophyta</taxon>
        <taxon>Tracheophyta</taxon>
        <taxon>Spermatophyta</taxon>
        <taxon>Magnoliopsida</taxon>
        <taxon>eudicotyledons</taxon>
        <taxon>Gunneridae</taxon>
        <taxon>Pentapetalae</taxon>
        <taxon>rosids</taxon>
        <taxon>fabids</taxon>
        <taxon>Fabales</taxon>
        <taxon>Fabaceae</taxon>
        <taxon>Papilionoideae</taxon>
        <taxon>50 kb inversion clade</taxon>
        <taxon>NPAAA clade</taxon>
        <taxon>indigoferoid/millettioid clade</taxon>
        <taxon>Phaseoleae</taxon>
        <taxon>Sphenostylis</taxon>
    </lineage>
</organism>
<evidence type="ECO:0008006" key="10">
    <source>
        <dbReference type="Google" id="ProtNLM"/>
    </source>
</evidence>
<dbReference type="InterPro" id="IPR040353">
    <property type="entry name" value="FLX/FLX-like"/>
</dbReference>
<evidence type="ECO:0000256" key="4">
    <source>
        <dbReference type="ARBA" id="ARBA00023054"/>
    </source>
</evidence>
<gene>
    <name evidence="8" type="ORF">AYBTSS11_LOCUS17695</name>
</gene>
<protein>
    <recommendedName>
        <fullName evidence="10">Protein FLX-like 1</fullName>
    </recommendedName>
</protein>
<comment type="similarity">
    <text evidence="1">Belongs to the FLX family.</text>
</comment>
<keyword evidence="3" id="KW-0221">Differentiation</keyword>
<feature type="coiled-coil region" evidence="6">
    <location>
        <begin position="96"/>
        <end position="162"/>
    </location>
</feature>
<accession>A0AA86TAU4</accession>
<keyword evidence="2" id="KW-0217">Developmental protein</keyword>
<sequence>MSGRNRGQPLPPPHAAGLSPPIHDHPMFGARAHHHLLGPIVPPHPHPHPHPALLEDFRDSQLGLGPRGPIPLHPAAVIEERLAAQHQDIQGLLGDNQRLAATHVALKQELEAAQHELQRVAHFRDSLRADTEARVRELYDKAAQLETELRGTEAARAELLQVHADIKELTAVRQDVSGQVQAMTQDLARMTADAKRLPALREDVEAMKQELQCARAAIEYEKKGFAENYEHGQVMEKKLVAMAREMEKLRAEIANAEKRARAAAAAGNPGPGYNANYGNADAGYAGNPYPGIYGMNPVQSGGENFPQYGPGPAAWSAYEMQRAQGHR</sequence>
<keyword evidence="5" id="KW-0287">Flowering</keyword>
<dbReference type="GO" id="GO:0016604">
    <property type="term" value="C:nuclear body"/>
    <property type="evidence" value="ECO:0007669"/>
    <property type="project" value="EnsemblPlants"/>
</dbReference>
<dbReference type="PANTHER" id="PTHR33405:SF7">
    <property type="entry name" value="PROTEIN FLX-LIKE 1"/>
    <property type="match status" value="1"/>
</dbReference>
<reference evidence="8" key="1">
    <citation type="submission" date="2023-10" db="EMBL/GenBank/DDBJ databases">
        <authorList>
            <person name="Domelevo Entfellner J.-B."/>
        </authorList>
    </citation>
    <scope>NUCLEOTIDE SEQUENCE</scope>
</reference>
<dbReference type="PANTHER" id="PTHR33405">
    <property type="entry name" value="PROTEIN FLX-LIKE 2"/>
    <property type="match status" value="1"/>
</dbReference>
<feature type="region of interest" description="Disordered" evidence="7">
    <location>
        <begin position="1"/>
        <end position="28"/>
    </location>
</feature>
<evidence type="ECO:0000256" key="2">
    <source>
        <dbReference type="ARBA" id="ARBA00022473"/>
    </source>
</evidence>
<dbReference type="GO" id="GO:0030154">
    <property type="term" value="P:cell differentiation"/>
    <property type="evidence" value="ECO:0007669"/>
    <property type="project" value="UniProtKB-KW"/>
</dbReference>
<name>A0AA86TAU4_9FABA</name>
<dbReference type="Gramene" id="rna-AYBTSS11_LOCUS17695">
    <property type="protein sequence ID" value="CAJ1958367.1"/>
    <property type="gene ID" value="gene-AYBTSS11_LOCUS17695"/>
</dbReference>
<evidence type="ECO:0000313" key="9">
    <source>
        <dbReference type="Proteomes" id="UP001189624"/>
    </source>
</evidence>
<evidence type="ECO:0000256" key="3">
    <source>
        <dbReference type="ARBA" id="ARBA00022782"/>
    </source>
</evidence>
<keyword evidence="9" id="KW-1185">Reference proteome</keyword>
<evidence type="ECO:0000256" key="5">
    <source>
        <dbReference type="ARBA" id="ARBA00023089"/>
    </source>
</evidence>
<feature type="coiled-coil region" evidence="6">
    <location>
        <begin position="197"/>
        <end position="266"/>
    </location>
</feature>
<evidence type="ECO:0000256" key="1">
    <source>
        <dbReference type="ARBA" id="ARBA00005405"/>
    </source>
</evidence>
<proteinExistence type="inferred from homology"/>